<reference evidence="7 8" key="1">
    <citation type="submission" date="2021-02" db="EMBL/GenBank/DDBJ databases">
        <title>Plant Genome Project.</title>
        <authorList>
            <person name="Zhang R.-G."/>
        </authorList>
    </citation>
    <scope>NUCLEOTIDE SEQUENCE [LARGE SCALE GENOMIC DNA]</scope>
    <source>
        <tissue evidence="7">Leaves</tissue>
    </source>
</reference>
<keyword evidence="8" id="KW-1185">Reference proteome</keyword>
<evidence type="ECO:0000256" key="1">
    <source>
        <dbReference type="ARBA" id="ARBA00001917"/>
    </source>
</evidence>
<protein>
    <recommendedName>
        <fullName evidence="6">NADH:flavin oxidoreductase/NADH oxidase N-terminal domain-containing protein</fullName>
    </recommendedName>
</protein>
<evidence type="ECO:0000256" key="5">
    <source>
        <dbReference type="ARBA" id="ARBA00022857"/>
    </source>
</evidence>
<dbReference type="InterPro" id="IPR045247">
    <property type="entry name" value="Oye-like"/>
</dbReference>
<evidence type="ECO:0000256" key="2">
    <source>
        <dbReference type="ARBA" id="ARBA00005979"/>
    </source>
</evidence>
<evidence type="ECO:0000256" key="3">
    <source>
        <dbReference type="ARBA" id="ARBA00022630"/>
    </source>
</evidence>
<keyword evidence="4" id="KW-0288">FMN</keyword>
<dbReference type="InterPro" id="IPR013785">
    <property type="entry name" value="Aldolase_TIM"/>
</dbReference>
<dbReference type="PANTHER" id="PTHR22893:SF91">
    <property type="entry name" value="NADPH DEHYDROGENASE 2-RELATED"/>
    <property type="match status" value="1"/>
</dbReference>
<dbReference type="Gene3D" id="3.20.20.70">
    <property type="entry name" value="Aldolase class I"/>
    <property type="match status" value="3"/>
</dbReference>
<keyword evidence="5" id="KW-0521">NADP</keyword>
<evidence type="ECO:0000256" key="4">
    <source>
        <dbReference type="ARBA" id="ARBA00022643"/>
    </source>
</evidence>
<sequence length="499" mass="56435">MVEPIMKTGGEKFDTSHSLLPMRKAFSGTFLAAGGYGREDGNKAVAEGYADLVVYGRLFLANPDLPKRFELDAPLNNLSLMRKAFDDTFIANAGYGREDMINAVVDEGRANPCLDGVESHRAHSYLIDQFMKNQIGAYRVGIRLSPLANYMKSGDSNPEALGLYMAESLNKYSILYRHMVEPKMKIVFEKFDTSHSLLPMIKAFNGTFLAARGYGREDGNKAVVEGYADLIVYGRLFLVNPNLPKRFELNAPLNKYNRDTFCTTDSIVDRNSLLSHGGVLEQVQKILFCHMLEPILILTYTKFECPYSLLLMRKAFDNMKKETSRRSRITNPHEHVEKKNVIPLLTPYKESGPFNLSHSLKIRNINVFIAQFGLDYFVGILKHIVVMIKPLVQMKVCGENRWVGAWKVSGYTCIRTKEQVEAWKPIVDAVHAKGGIFFCQIWHVGRVSNQEFQPNSQAPISSTDKPMMPQLSDDGVDTDSFTPPRRLRTNEIPHIVNDF</sequence>
<dbReference type="Pfam" id="PF00724">
    <property type="entry name" value="Oxidored_FMN"/>
    <property type="match status" value="3"/>
</dbReference>
<accession>A0ABQ8HV90</accession>
<proteinExistence type="inferred from homology"/>
<evidence type="ECO:0000313" key="7">
    <source>
        <dbReference type="EMBL" id="KAH7568281.1"/>
    </source>
</evidence>
<comment type="caution">
    <text evidence="7">The sequence shown here is derived from an EMBL/GenBank/DDBJ whole genome shotgun (WGS) entry which is preliminary data.</text>
</comment>
<comment type="cofactor">
    <cofactor evidence="1">
        <name>FMN</name>
        <dbReference type="ChEBI" id="CHEBI:58210"/>
    </cofactor>
</comment>
<feature type="domain" description="NADH:flavin oxidoreductase/NADH oxidase N-terminal" evidence="6">
    <location>
        <begin position="132"/>
        <end position="253"/>
    </location>
</feature>
<feature type="domain" description="NADH:flavin oxidoreductase/NADH oxidase N-terminal" evidence="6">
    <location>
        <begin position="410"/>
        <end position="499"/>
    </location>
</feature>
<gene>
    <name evidence="7" type="ORF">JRO89_XS07G0271100</name>
</gene>
<evidence type="ECO:0000313" key="8">
    <source>
        <dbReference type="Proteomes" id="UP000827721"/>
    </source>
</evidence>
<dbReference type="SUPFAM" id="SSF51395">
    <property type="entry name" value="FMN-linked oxidoreductases"/>
    <property type="match status" value="3"/>
</dbReference>
<dbReference type="InterPro" id="IPR001155">
    <property type="entry name" value="OxRdtase_FMN_N"/>
</dbReference>
<keyword evidence="3" id="KW-0285">Flavoprotein</keyword>
<dbReference type="EMBL" id="JAFEMO010000007">
    <property type="protein sequence ID" value="KAH7568281.1"/>
    <property type="molecule type" value="Genomic_DNA"/>
</dbReference>
<name>A0ABQ8HV90_9ROSI</name>
<dbReference type="Proteomes" id="UP000827721">
    <property type="component" value="Unassembled WGS sequence"/>
</dbReference>
<organism evidence="7 8">
    <name type="scientific">Xanthoceras sorbifolium</name>
    <dbReference type="NCBI Taxonomy" id="99658"/>
    <lineage>
        <taxon>Eukaryota</taxon>
        <taxon>Viridiplantae</taxon>
        <taxon>Streptophyta</taxon>
        <taxon>Embryophyta</taxon>
        <taxon>Tracheophyta</taxon>
        <taxon>Spermatophyta</taxon>
        <taxon>Magnoliopsida</taxon>
        <taxon>eudicotyledons</taxon>
        <taxon>Gunneridae</taxon>
        <taxon>Pentapetalae</taxon>
        <taxon>rosids</taxon>
        <taxon>malvids</taxon>
        <taxon>Sapindales</taxon>
        <taxon>Sapindaceae</taxon>
        <taxon>Xanthoceroideae</taxon>
        <taxon>Xanthoceras</taxon>
    </lineage>
</organism>
<evidence type="ECO:0000259" key="6">
    <source>
        <dbReference type="Pfam" id="PF00724"/>
    </source>
</evidence>
<comment type="similarity">
    <text evidence="2">Belongs to the NADH:flavin oxidoreductase/NADH oxidase family.</text>
</comment>
<feature type="domain" description="NADH:flavin oxidoreductase/NADH oxidase N-terminal" evidence="6">
    <location>
        <begin position="13"/>
        <end position="74"/>
    </location>
</feature>
<dbReference type="PANTHER" id="PTHR22893">
    <property type="entry name" value="NADH OXIDOREDUCTASE-RELATED"/>
    <property type="match status" value="1"/>
</dbReference>